<dbReference type="InterPro" id="IPR006016">
    <property type="entry name" value="UspA"/>
</dbReference>
<keyword evidence="4" id="KW-1185">Reference proteome</keyword>
<accession>A0ABQ2D4H3</accession>
<evidence type="ECO:0000256" key="1">
    <source>
        <dbReference type="ARBA" id="ARBA00008791"/>
    </source>
</evidence>
<dbReference type="PANTHER" id="PTHR46268:SF6">
    <property type="entry name" value="UNIVERSAL STRESS PROTEIN UP12"/>
    <property type="match status" value="1"/>
</dbReference>
<proteinExistence type="inferred from homology"/>
<comment type="similarity">
    <text evidence="1">Belongs to the universal stress protein A family.</text>
</comment>
<evidence type="ECO:0000313" key="3">
    <source>
        <dbReference type="EMBL" id="GGJ38845.1"/>
    </source>
</evidence>
<evidence type="ECO:0000313" key="4">
    <source>
        <dbReference type="Proteomes" id="UP000632222"/>
    </source>
</evidence>
<sequence length="158" mass="16661">MTHSQDLSSPYSRILVATGGASHSQVAEQRAMHLAKQFQVPLEVVVVAPLMGGPLVQMAIALPGSEPLEAQATDTLLQERQTVLNRVLQDTQQQGIQARGHLIQSVNAAEAILQIAQQTGADLIVMGRRHLTALGAAFSGSTGDQVSHASGVDVLIAR</sequence>
<name>A0ABQ2D4H3_9DEIO</name>
<dbReference type="CDD" id="cd00293">
    <property type="entry name" value="USP-like"/>
    <property type="match status" value="1"/>
</dbReference>
<dbReference type="SUPFAM" id="SSF52402">
    <property type="entry name" value="Adenine nucleotide alpha hydrolases-like"/>
    <property type="match status" value="1"/>
</dbReference>
<dbReference type="PRINTS" id="PR01438">
    <property type="entry name" value="UNVRSLSTRESS"/>
</dbReference>
<comment type="caution">
    <text evidence="3">The sequence shown here is derived from an EMBL/GenBank/DDBJ whole genome shotgun (WGS) entry which is preliminary data.</text>
</comment>
<dbReference type="Proteomes" id="UP000632222">
    <property type="component" value="Unassembled WGS sequence"/>
</dbReference>
<evidence type="ECO:0000259" key="2">
    <source>
        <dbReference type="Pfam" id="PF00582"/>
    </source>
</evidence>
<dbReference type="Pfam" id="PF00582">
    <property type="entry name" value="Usp"/>
    <property type="match status" value="1"/>
</dbReference>
<dbReference type="RefSeq" id="WP_189003141.1">
    <property type="nucleotide sequence ID" value="NZ_BMOD01000009.1"/>
</dbReference>
<gene>
    <name evidence="3" type="primary">uspA1</name>
    <name evidence="3" type="ORF">GCM10008938_26160</name>
</gene>
<dbReference type="EMBL" id="BMOD01000009">
    <property type="protein sequence ID" value="GGJ38845.1"/>
    <property type="molecule type" value="Genomic_DNA"/>
</dbReference>
<dbReference type="PANTHER" id="PTHR46268">
    <property type="entry name" value="STRESS RESPONSE PROTEIN NHAX"/>
    <property type="match status" value="1"/>
</dbReference>
<feature type="domain" description="UspA" evidence="2">
    <location>
        <begin position="11"/>
        <end position="158"/>
    </location>
</feature>
<dbReference type="InterPro" id="IPR014729">
    <property type="entry name" value="Rossmann-like_a/b/a_fold"/>
</dbReference>
<organism evidence="3 4">
    <name type="scientific">Deinococcus roseus</name>
    <dbReference type="NCBI Taxonomy" id="392414"/>
    <lineage>
        <taxon>Bacteria</taxon>
        <taxon>Thermotogati</taxon>
        <taxon>Deinococcota</taxon>
        <taxon>Deinococci</taxon>
        <taxon>Deinococcales</taxon>
        <taxon>Deinococcaceae</taxon>
        <taxon>Deinococcus</taxon>
    </lineage>
</organism>
<dbReference type="InterPro" id="IPR006015">
    <property type="entry name" value="Universal_stress_UspA"/>
</dbReference>
<reference evidence="4" key="1">
    <citation type="journal article" date="2019" name="Int. J. Syst. Evol. Microbiol.">
        <title>The Global Catalogue of Microorganisms (GCM) 10K type strain sequencing project: providing services to taxonomists for standard genome sequencing and annotation.</title>
        <authorList>
            <consortium name="The Broad Institute Genomics Platform"/>
            <consortium name="The Broad Institute Genome Sequencing Center for Infectious Disease"/>
            <person name="Wu L."/>
            <person name="Ma J."/>
        </authorList>
    </citation>
    <scope>NUCLEOTIDE SEQUENCE [LARGE SCALE GENOMIC DNA]</scope>
    <source>
        <strain evidence="4">JCM 14370</strain>
    </source>
</reference>
<dbReference type="Gene3D" id="3.40.50.620">
    <property type="entry name" value="HUPs"/>
    <property type="match status" value="1"/>
</dbReference>
<protein>
    <submittedName>
        <fullName evidence="3">Universal stress protein</fullName>
    </submittedName>
</protein>